<keyword evidence="4" id="KW-1185">Reference proteome</keyword>
<evidence type="ECO:0000256" key="1">
    <source>
        <dbReference type="ARBA" id="ARBA00009981"/>
    </source>
</evidence>
<evidence type="ECO:0000313" key="4">
    <source>
        <dbReference type="Proteomes" id="UP000190814"/>
    </source>
</evidence>
<dbReference type="EMBL" id="FUXZ01000003">
    <property type="protein sequence ID" value="SKA60949.1"/>
    <property type="molecule type" value="Genomic_DNA"/>
</dbReference>
<name>A0A1T4V7N0_9FIRM</name>
<comment type="function">
    <text evidence="2">Antitoxin component of a type II toxin-antitoxin (TA) system.</text>
</comment>
<dbReference type="InterPro" id="IPR036165">
    <property type="entry name" value="YefM-like_sf"/>
</dbReference>
<reference evidence="3 4" key="1">
    <citation type="submission" date="2017-02" db="EMBL/GenBank/DDBJ databases">
        <authorList>
            <person name="Peterson S.W."/>
        </authorList>
    </citation>
    <scope>NUCLEOTIDE SEQUENCE [LARGE SCALE GENOMIC DNA]</scope>
    <source>
        <strain evidence="3 4">ATCC 35992</strain>
    </source>
</reference>
<dbReference type="InterPro" id="IPR006442">
    <property type="entry name" value="Antitoxin_Phd/YefM"/>
</dbReference>
<dbReference type="Pfam" id="PF02604">
    <property type="entry name" value="PhdYeFM_antitox"/>
    <property type="match status" value="1"/>
</dbReference>
<proteinExistence type="inferred from homology"/>
<dbReference type="Proteomes" id="UP000190814">
    <property type="component" value="Unassembled WGS sequence"/>
</dbReference>
<dbReference type="Gene3D" id="3.40.1620.10">
    <property type="entry name" value="YefM-like domain"/>
    <property type="match status" value="1"/>
</dbReference>
<accession>A0A1T4V7N0</accession>
<dbReference type="OrthoDB" id="6427at2"/>
<evidence type="ECO:0000313" key="3">
    <source>
        <dbReference type="EMBL" id="SKA60949.1"/>
    </source>
</evidence>
<dbReference type="STRING" id="39495.SAMN02745111_00308"/>
<sequence length="64" mass="7719">MKIAQCTDVRNNIKEYCDYVTEENDVVIITRKDNKNVVLMNFEEYNNILRLQRLEAYNSLFNKK</sequence>
<organism evidence="3 4">
    <name type="scientific">Eubacterium uniforme</name>
    <dbReference type="NCBI Taxonomy" id="39495"/>
    <lineage>
        <taxon>Bacteria</taxon>
        <taxon>Bacillati</taxon>
        <taxon>Bacillota</taxon>
        <taxon>Clostridia</taxon>
        <taxon>Eubacteriales</taxon>
        <taxon>Eubacteriaceae</taxon>
        <taxon>Eubacterium</taxon>
    </lineage>
</organism>
<dbReference type="RefSeq" id="WP_078765203.1">
    <property type="nucleotide sequence ID" value="NZ_FUXZ01000003.1"/>
</dbReference>
<gene>
    <name evidence="3" type="ORF">SAMN02745111_00308</name>
</gene>
<dbReference type="AlphaFoldDB" id="A0A1T4V7N0"/>
<comment type="similarity">
    <text evidence="1 2">Belongs to the phD/YefM antitoxin family.</text>
</comment>
<protein>
    <recommendedName>
        <fullName evidence="2">Antitoxin</fullName>
    </recommendedName>
</protein>
<evidence type="ECO:0000256" key="2">
    <source>
        <dbReference type="RuleBase" id="RU362080"/>
    </source>
</evidence>
<dbReference type="SUPFAM" id="SSF143120">
    <property type="entry name" value="YefM-like"/>
    <property type="match status" value="1"/>
</dbReference>